<dbReference type="Proteomes" id="UP000673691">
    <property type="component" value="Unassembled WGS sequence"/>
</dbReference>
<reference evidence="1 2" key="1">
    <citation type="journal article" name="Sci. Rep.">
        <title>Genome-scale phylogenetic analyses confirm Olpidium as the closest living zoosporic fungus to the non-flagellated, terrestrial fungi.</title>
        <authorList>
            <person name="Chang Y."/>
            <person name="Rochon D."/>
            <person name="Sekimoto S."/>
            <person name="Wang Y."/>
            <person name="Chovatia M."/>
            <person name="Sandor L."/>
            <person name="Salamov A."/>
            <person name="Grigoriev I.V."/>
            <person name="Stajich J.E."/>
            <person name="Spatafora J.W."/>
        </authorList>
    </citation>
    <scope>NUCLEOTIDE SEQUENCE [LARGE SCALE GENOMIC DNA]</scope>
    <source>
        <strain evidence="1">S191</strain>
    </source>
</reference>
<proteinExistence type="predicted"/>
<name>A0A8H7ZMX3_9FUNG</name>
<dbReference type="EMBL" id="JAEFCI010012619">
    <property type="protein sequence ID" value="KAG5455897.1"/>
    <property type="molecule type" value="Genomic_DNA"/>
</dbReference>
<evidence type="ECO:0000313" key="1">
    <source>
        <dbReference type="EMBL" id="KAG5455897.1"/>
    </source>
</evidence>
<gene>
    <name evidence="1" type="ORF">BJ554DRAFT_4522</name>
</gene>
<keyword evidence="2" id="KW-1185">Reference proteome</keyword>
<evidence type="ECO:0000313" key="2">
    <source>
        <dbReference type="Proteomes" id="UP000673691"/>
    </source>
</evidence>
<organism evidence="1 2">
    <name type="scientific">Olpidium bornovanus</name>
    <dbReference type="NCBI Taxonomy" id="278681"/>
    <lineage>
        <taxon>Eukaryota</taxon>
        <taxon>Fungi</taxon>
        <taxon>Fungi incertae sedis</taxon>
        <taxon>Olpidiomycota</taxon>
        <taxon>Olpidiomycotina</taxon>
        <taxon>Olpidiomycetes</taxon>
        <taxon>Olpidiales</taxon>
        <taxon>Olpidiaceae</taxon>
        <taxon>Olpidium</taxon>
    </lineage>
</organism>
<protein>
    <submittedName>
        <fullName evidence="1">Uncharacterized protein</fullName>
    </submittedName>
</protein>
<comment type="caution">
    <text evidence="1">The sequence shown here is derived from an EMBL/GenBank/DDBJ whole genome shotgun (WGS) entry which is preliminary data.</text>
</comment>
<accession>A0A8H7ZMX3</accession>
<dbReference type="AlphaFoldDB" id="A0A8H7ZMX3"/>
<dbReference type="OrthoDB" id="10456084at2759"/>
<sequence length="275" mass="30663">MSHVFENGPVEYVVVLESLPYKQVSEDLPKIWVVGFVVKPQCFAPLPWEGPSAEIHQDVTERFEVIPPALFCIAPEPPPKMPQNITWTPLQNRVYLANQPVILTNPEVSVYACVTGRAGQVLVFPVRYVQVCFRIAVFLGETEINDVDLVASLAQTHKEVVGFDIAVKEFFGMDVLNPGYLPRKLFPAEIEEVFQRRAEEVDDHRIVFALGAGPSDERYADATGQVLVHARLVHQLGVFRSNRLELDGDLLAVHNVCAFFLFCCKSSVNATGENG</sequence>